<sequence length="547" mass="62053">MTSGRTVINLMKVNQLVGVSWCVHIKVGVFFFLSVSQTDMSATLLLLLLLLSLLTLLIGFFRRRTRQPGEPPLIDGWIPYVGKALAYGRDAQKFLEEQRAIHGDVFTVQLFGRYMTFVMNPLLYPYVMKHGPQLDFHPISDRISSYAFGFPPLTNNPNRGLKEQVMRGHQFLKGANVEAMLGSFRDNLMLVLRQDHVGEQATPPGPGGWWSTTVEEFCSSAVFTAVILTIFGKPPDDDDGRRRRSDLQVWRKKLYDFDRMFPFLAAQCPVWLLGRTSWNRRTLQEYFLPQKMKSWSNSALFTQNRLKIFDQYDDMQDIHKAAHHFAILWASTINTVPSAFWCLNGALTSSEATAKLRAELKDNCGLGDTELSTDVRLTREDLDKLVYLDSLVNEGLRVSAASIPPRLVLEDTTIQLGSAGSVHVRKGDIVGLFPLSTHMDPEIYDDPETFKFDRFVQDGQKKTDFYKNGQRLKHYLLPFGYGASRCPGQGFALYSIKLFISVVLLNFEVQVDEGQTRPCPNRMRGGLGTLPPIGDTRFRYRLWVPGA</sequence>
<dbReference type="GO" id="GO:0008395">
    <property type="term" value="F:steroid hydroxylase activity"/>
    <property type="evidence" value="ECO:0007669"/>
    <property type="project" value="TreeGrafter"/>
</dbReference>
<evidence type="ECO:0000256" key="9">
    <source>
        <dbReference type="ARBA" id="ARBA00023004"/>
    </source>
</evidence>
<evidence type="ECO:0000256" key="12">
    <source>
        <dbReference type="ARBA" id="ARBA00023221"/>
    </source>
</evidence>
<evidence type="ECO:0000256" key="4">
    <source>
        <dbReference type="ARBA" id="ARBA00010617"/>
    </source>
</evidence>
<keyword evidence="15" id="KW-1133">Transmembrane helix</keyword>
<feature type="transmembrane region" description="Helical" evidence="15">
    <location>
        <begin position="16"/>
        <end position="35"/>
    </location>
</feature>
<dbReference type="Ensembl" id="ENSCSET00000023164.1">
    <property type="protein sequence ID" value="ENSCSEP00000022870.1"/>
    <property type="gene ID" value="ENSCSEG00000014569.1"/>
</dbReference>
<dbReference type="PRINTS" id="PR00465">
    <property type="entry name" value="EP450IV"/>
</dbReference>
<dbReference type="InterPro" id="IPR036396">
    <property type="entry name" value="Cyt_P450_sf"/>
</dbReference>
<dbReference type="PANTHER" id="PTHR24304:SF0">
    <property type="entry name" value="CYTOCHROME P450 7B1"/>
    <property type="match status" value="1"/>
</dbReference>
<reference evidence="16" key="2">
    <citation type="submission" date="2025-09" db="UniProtKB">
        <authorList>
            <consortium name="Ensembl"/>
        </authorList>
    </citation>
    <scope>IDENTIFICATION</scope>
</reference>
<evidence type="ECO:0000256" key="15">
    <source>
        <dbReference type="SAM" id="Phobius"/>
    </source>
</evidence>
<dbReference type="InterPro" id="IPR001128">
    <property type="entry name" value="Cyt_P450"/>
</dbReference>
<keyword evidence="15" id="KW-0812">Transmembrane</keyword>
<dbReference type="AlphaFoldDB" id="A0A3P8WE30"/>
<organism evidence="16 17">
    <name type="scientific">Cynoglossus semilaevis</name>
    <name type="common">Tongue sole</name>
    <dbReference type="NCBI Taxonomy" id="244447"/>
    <lineage>
        <taxon>Eukaryota</taxon>
        <taxon>Metazoa</taxon>
        <taxon>Chordata</taxon>
        <taxon>Craniata</taxon>
        <taxon>Vertebrata</taxon>
        <taxon>Euteleostomi</taxon>
        <taxon>Actinopterygii</taxon>
        <taxon>Neopterygii</taxon>
        <taxon>Teleostei</taxon>
        <taxon>Neoteleostei</taxon>
        <taxon>Acanthomorphata</taxon>
        <taxon>Carangaria</taxon>
        <taxon>Pleuronectiformes</taxon>
        <taxon>Pleuronectoidei</taxon>
        <taxon>Cynoglossidae</taxon>
        <taxon>Cynoglossinae</taxon>
        <taxon>Cynoglossus</taxon>
    </lineage>
</organism>
<keyword evidence="9 13" id="KW-0408">Iron</keyword>
<dbReference type="PANTHER" id="PTHR24304">
    <property type="entry name" value="CYTOCHROME P450 FAMILY 7"/>
    <property type="match status" value="1"/>
</dbReference>
<dbReference type="GO" id="GO:0016705">
    <property type="term" value="F:oxidoreductase activity, acting on paired donors, with incorporation or reduction of molecular oxygen"/>
    <property type="evidence" value="ECO:0007669"/>
    <property type="project" value="InterPro"/>
</dbReference>
<evidence type="ECO:0000313" key="16">
    <source>
        <dbReference type="Ensembl" id="ENSCSEP00000022870.1"/>
    </source>
</evidence>
<evidence type="ECO:0000256" key="7">
    <source>
        <dbReference type="ARBA" id="ARBA00022824"/>
    </source>
</evidence>
<dbReference type="GO" id="GO:0042632">
    <property type="term" value="P:cholesterol homeostasis"/>
    <property type="evidence" value="ECO:0007669"/>
    <property type="project" value="TreeGrafter"/>
</dbReference>
<dbReference type="InParanoid" id="A0A3P8WE30"/>
<evidence type="ECO:0000313" key="17">
    <source>
        <dbReference type="Proteomes" id="UP000265120"/>
    </source>
</evidence>
<proteinExistence type="inferred from homology"/>
<feature type="binding site" description="axial binding residue" evidence="13">
    <location>
        <position position="486"/>
    </location>
    <ligand>
        <name>heme</name>
        <dbReference type="ChEBI" id="CHEBI:30413"/>
    </ligand>
    <ligandPart>
        <name>Fe</name>
        <dbReference type="ChEBI" id="CHEBI:18248"/>
    </ligandPart>
</feature>
<dbReference type="GeneTree" id="ENSGT00940000153141"/>
<keyword evidence="6 13" id="KW-0479">Metal-binding</keyword>
<evidence type="ECO:0000256" key="2">
    <source>
        <dbReference type="ARBA" id="ARBA00004586"/>
    </source>
</evidence>
<evidence type="ECO:0000256" key="3">
    <source>
        <dbReference type="ARBA" id="ARBA00004860"/>
    </source>
</evidence>
<evidence type="ECO:0000256" key="13">
    <source>
        <dbReference type="PIRSR" id="PIRSR000047-1"/>
    </source>
</evidence>
<evidence type="ECO:0000256" key="10">
    <source>
        <dbReference type="ARBA" id="ARBA00023098"/>
    </source>
</evidence>
<dbReference type="GO" id="GO:0020037">
    <property type="term" value="F:heme binding"/>
    <property type="evidence" value="ECO:0007669"/>
    <property type="project" value="InterPro"/>
</dbReference>
<dbReference type="GO" id="GO:0005506">
    <property type="term" value="F:iron ion binding"/>
    <property type="evidence" value="ECO:0007669"/>
    <property type="project" value="InterPro"/>
</dbReference>
<evidence type="ECO:0000256" key="5">
    <source>
        <dbReference type="ARBA" id="ARBA00022617"/>
    </source>
</evidence>
<dbReference type="PIRSF" id="PIRSF000047">
    <property type="entry name" value="Cytochrome_CYPVIIA1"/>
    <property type="match status" value="1"/>
</dbReference>
<dbReference type="Gene3D" id="1.10.630.10">
    <property type="entry name" value="Cytochrome P450"/>
    <property type="match status" value="1"/>
</dbReference>
<evidence type="ECO:0000256" key="8">
    <source>
        <dbReference type="ARBA" id="ARBA00023002"/>
    </source>
</evidence>
<dbReference type="CDD" id="cd20632">
    <property type="entry name" value="CYP7B1"/>
    <property type="match status" value="1"/>
</dbReference>
<feature type="transmembrane region" description="Helical" evidence="15">
    <location>
        <begin position="41"/>
        <end position="61"/>
    </location>
</feature>
<keyword evidence="17" id="KW-1185">Reference proteome</keyword>
<dbReference type="InterPro" id="IPR024204">
    <property type="entry name" value="Cyt_P450_CYP7A1-type"/>
</dbReference>
<dbReference type="InterPro" id="IPR002403">
    <property type="entry name" value="Cyt_P450_E_grp-IV"/>
</dbReference>
<protein>
    <submittedName>
        <fullName evidence="16">25-hydroxycholesterol 7-alpha-hydroxylase</fullName>
    </submittedName>
</protein>
<comment type="pathway">
    <text evidence="3">Lipid metabolism; bile acid biosynthesis.</text>
</comment>
<dbReference type="GO" id="GO:0006699">
    <property type="term" value="P:bile acid biosynthetic process"/>
    <property type="evidence" value="ECO:0007669"/>
    <property type="project" value="TreeGrafter"/>
</dbReference>
<evidence type="ECO:0000256" key="1">
    <source>
        <dbReference type="ARBA" id="ARBA00001971"/>
    </source>
</evidence>
<dbReference type="SUPFAM" id="SSF48264">
    <property type="entry name" value="Cytochrome P450"/>
    <property type="match status" value="1"/>
</dbReference>
<name>A0A3P8WE30_CYNSE</name>
<accession>A0A3P8WE30</accession>
<keyword evidence="10" id="KW-0443">Lipid metabolism</keyword>
<comment type="similarity">
    <text evidence="4">Belongs to the cytochrome P450 family.</text>
</comment>
<dbReference type="STRING" id="244447.ENSCSEP00000022870"/>
<dbReference type="InterPro" id="IPR050529">
    <property type="entry name" value="CYP450_sterol_14alpha_dmase"/>
</dbReference>
<dbReference type="GO" id="GO:0005789">
    <property type="term" value="C:endoplasmic reticulum membrane"/>
    <property type="evidence" value="ECO:0007669"/>
    <property type="project" value="UniProtKB-SubCell"/>
</dbReference>
<keyword evidence="11 15" id="KW-0472">Membrane</keyword>
<evidence type="ECO:0000256" key="14">
    <source>
        <dbReference type="PIRSR" id="PIRSR000047-2"/>
    </source>
</evidence>
<dbReference type="Pfam" id="PF00067">
    <property type="entry name" value="p450"/>
    <property type="match status" value="1"/>
</dbReference>
<evidence type="ECO:0000256" key="11">
    <source>
        <dbReference type="ARBA" id="ARBA00023136"/>
    </source>
</evidence>
<dbReference type="OMA" id="PRINHRS"/>
<keyword evidence="12" id="KW-0753">Steroid metabolism</keyword>
<keyword evidence="7" id="KW-0256">Endoplasmic reticulum</keyword>
<evidence type="ECO:0000256" key="6">
    <source>
        <dbReference type="ARBA" id="ARBA00022723"/>
    </source>
</evidence>
<comment type="subcellular location">
    <subcellularLocation>
        <location evidence="2">Endoplasmic reticulum membrane</location>
    </subcellularLocation>
</comment>
<reference evidence="16" key="1">
    <citation type="submission" date="2025-08" db="UniProtKB">
        <authorList>
            <consortium name="Ensembl"/>
        </authorList>
    </citation>
    <scope>IDENTIFICATION</scope>
</reference>
<comment type="cofactor">
    <cofactor evidence="1 13">
        <name>heme</name>
        <dbReference type="ChEBI" id="CHEBI:30413"/>
    </cofactor>
</comment>
<dbReference type="FunCoup" id="A0A3P8WE30">
    <property type="interactions" value="14"/>
</dbReference>
<dbReference type="Proteomes" id="UP000265120">
    <property type="component" value="Unassembled WGS sequence"/>
</dbReference>
<feature type="binding site" evidence="14">
    <location>
        <position position="334"/>
    </location>
    <ligand>
        <name>substrate</name>
    </ligand>
</feature>
<keyword evidence="5 13" id="KW-0349">Heme</keyword>
<keyword evidence="8" id="KW-0560">Oxidoreductase</keyword>